<feature type="compositionally biased region" description="Low complexity" evidence="1">
    <location>
        <begin position="285"/>
        <end position="297"/>
    </location>
</feature>
<keyword evidence="4" id="KW-1185">Reference proteome</keyword>
<feature type="region of interest" description="Disordered" evidence="1">
    <location>
        <begin position="234"/>
        <end position="259"/>
    </location>
</feature>
<dbReference type="STRING" id="1522368.IN07_03435"/>
<dbReference type="Proteomes" id="UP000029713">
    <property type="component" value="Unassembled WGS sequence"/>
</dbReference>
<feature type="compositionally biased region" description="Basic and acidic residues" evidence="1">
    <location>
        <begin position="348"/>
        <end position="358"/>
    </location>
</feature>
<feature type="transmembrane region" description="Helical" evidence="2">
    <location>
        <begin position="386"/>
        <end position="407"/>
    </location>
</feature>
<dbReference type="EMBL" id="JPMX01000009">
    <property type="protein sequence ID" value="KGH48265.1"/>
    <property type="molecule type" value="Genomic_DNA"/>
</dbReference>
<reference evidence="3 4" key="1">
    <citation type="submission" date="2014-07" db="EMBL/GenBank/DDBJ databases">
        <title>Biosystematic studies on Modestobacter strains isolated from extreme hyper-arid desert soil and from historic building.</title>
        <authorList>
            <person name="Bukarasam K."/>
            <person name="Bull A."/>
            <person name="Girard G."/>
            <person name="van Wezel G."/>
            <person name="Goodfellow M."/>
        </authorList>
    </citation>
    <scope>NUCLEOTIDE SEQUENCE [LARGE SCALE GENOMIC DNA]</scope>
    <source>
        <strain evidence="3 4">KNN45-2b</strain>
    </source>
</reference>
<sequence length="592" mass="59440">MLILTPTPLQTAAERAFFAELAGWDTGSGVRGAVMASLPVVEGPMQRRQSDAVLFVPEGVAVVRVVEVERQSGVVTASPEGAWTIGPGDGPVEVLQLAGGGSNPLDGLMRSGMHAALTLRQAGIEPGRIARLTVLTGSVTGLLPADGDLGEGDQVALLDPGSLQLGVARAARHAGTDNPRLWTTADVRAGIEALGMAGRIPTVEELNGEGFPYSPYVLRRPDLLTPAALNAAPRRTTVAAPTSAPADGSRRGNGEAGPLVDPAAAARIAAAAVEAQEAAERRDVAPQSAAVPPAEAAPSDRRPPGRPGDTMALVHEPAEAPADDTGGLGGLFGAPGAAAPVTEPAPQRLRELPPELRPRPQVRPAVPAAGSTSTTARGDSSRGRQVLLVLAALAVVALLVVVGVLALGGDDGDGDAGATTAGATTGAAPATSAAPGPVVGATAVVNGTTFTLRVIEENATCNGHSYDAVAGFFANNDCTDLDRALWSAEVEGLPAVVSVARVTMPDPASAQALRSLADTDGSGNVSDLLREGASYEGAPERLSGAQYASSQQGATVTIVETSWAGGERGATSALDALASAGLSLPGDEVDAN</sequence>
<dbReference type="RefSeq" id="WP_036333558.1">
    <property type="nucleotide sequence ID" value="NZ_JPMX01000009.1"/>
</dbReference>
<accession>A0A098YCW7</accession>
<evidence type="ECO:0000313" key="3">
    <source>
        <dbReference type="EMBL" id="KGH48265.1"/>
    </source>
</evidence>
<keyword evidence="2" id="KW-0472">Membrane</keyword>
<feature type="region of interest" description="Disordered" evidence="1">
    <location>
        <begin position="277"/>
        <end position="381"/>
    </location>
</feature>
<dbReference type="AlphaFoldDB" id="A0A098YCW7"/>
<protein>
    <submittedName>
        <fullName evidence="3">Uncharacterized protein</fullName>
    </submittedName>
</protein>
<proteinExistence type="predicted"/>
<evidence type="ECO:0000256" key="1">
    <source>
        <dbReference type="SAM" id="MobiDB-lite"/>
    </source>
</evidence>
<evidence type="ECO:0000256" key="2">
    <source>
        <dbReference type="SAM" id="Phobius"/>
    </source>
</evidence>
<organism evidence="3 4">
    <name type="scientific">Modestobacter caceresii</name>
    <dbReference type="NCBI Taxonomy" id="1522368"/>
    <lineage>
        <taxon>Bacteria</taxon>
        <taxon>Bacillati</taxon>
        <taxon>Actinomycetota</taxon>
        <taxon>Actinomycetes</taxon>
        <taxon>Geodermatophilales</taxon>
        <taxon>Geodermatophilaceae</taxon>
        <taxon>Modestobacter</taxon>
    </lineage>
</organism>
<gene>
    <name evidence="3" type="ORF">IN07_03435</name>
</gene>
<keyword evidence="2" id="KW-1133">Transmembrane helix</keyword>
<feature type="compositionally biased region" description="Low complexity" evidence="1">
    <location>
        <begin position="334"/>
        <end position="347"/>
    </location>
</feature>
<evidence type="ECO:0000313" key="4">
    <source>
        <dbReference type="Proteomes" id="UP000029713"/>
    </source>
</evidence>
<feature type="compositionally biased region" description="Low complexity" evidence="1">
    <location>
        <begin position="234"/>
        <end position="246"/>
    </location>
</feature>
<dbReference type="OrthoDB" id="3663113at2"/>
<comment type="caution">
    <text evidence="3">The sequence shown here is derived from an EMBL/GenBank/DDBJ whole genome shotgun (WGS) entry which is preliminary data.</text>
</comment>
<name>A0A098YCW7_9ACTN</name>
<keyword evidence="2" id="KW-0812">Transmembrane</keyword>